<dbReference type="STRING" id="1555112.LIP_1267"/>
<evidence type="ECO:0000313" key="2">
    <source>
        <dbReference type="EMBL" id="BAS27124.1"/>
    </source>
</evidence>
<feature type="region of interest" description="Disordered" evidence="1">
    <location>
        <begin position="1"/>
        <end position="32"/>
    </location>
</feature>
<reference evidence="3" key="1">
    <citation type="submission" date="2015-07" db="EMBL/GenBank/DDBJ databases">
        <title>Complete genome sequence and phylogenetic analysis of Limnochorda pilosa.</title>
        <authorList>
            <person name="Watanabe M."/>
            <person name="Kojima H."/>
            <person name="Fukui M."/>
        </authorList>
    </citation>
    <scope>NUCLEOTIDE SEQUENCE [LARGE SCALE GENOMIC DNA]</scope>
    <source>
        <strain evidence="3">HC45</strain>
    </source>
</reference>
<dbReference type="EMBL" id="AP014924">
    <property type="protein sequence ID" value="BAS27124.1"/>
    <property type="molecule type" value="Genomic_DNA"/>
</dbReference>
<dbReference type="AlphaFoldDB" id="A0A0K2SJV3"/>
<name>A0A0K2SJV3_LIMPI</name>
<protein>
    <submittedName>
        <fullName evidence="2">Uncharacterized protein</fullName>
    </submittedName>
</protein>
<reference evidence="3" key="2">
    <citation type="journal article" date="2016" name="Int. J. Syst. Evol. Microbiol.">
        <title>Complete genome sequence and cell structure of Limnochorda pilosa, a Gram-negative spore-former within the phylum Firmicutes.</title>
        <authorList>
            <person name="Watanabe M."/>
            <person name="Kojima H."/>
            <person name="Fukui M."/>
        </authorList>
    </citation>
    <scope>NUCLEOTIDE SEQUENCE [LARGE SCALE GENOMIC DNA]</scope>
    <source>
        <strain evidence="3">HC45</strain>
    </source>
</reference>
<keyword evidence="3" id="KW-1185">Reference proteome</keyword>
<dbReference type="KEGG" id="lpil:LIP_1267"/>
<evidence type="ECO:0000313" key="3">
    <source>
        <dbReference type="Proteomes" id="UP000065807"/>
    </source>
</evidence>
<accession>A0A0K2SJV3</accession>
<sequence length="70" mass="7487">MDLLSHGDGRAPVVQSGNEEVQRLPSPYGRPGLTGTIHYNTGSFFAQLQDGLGRSTPFRRRGAGTCGDLI</sequence>
<dbReference type="Proteomes" id="UP000065807">
    <property type="component" value="Chromosome"/>
</dbReference>
<gene>
    <name evidence="2" type="ORF">LIP_1267</name>
</gene>
<proteinExistence type="predicted"/>
<organism evidence="2 3">
    <name type="scientific">Limnochorda pilosa</name>
    <dbReference type="NCBI Taxonomy" id="1555112"/>
    <lineage>
        <taxon>Bacteria</taxon>
        <taxon>Bacillati</taxon>
        <taxon>Bacillota</taxon>
        <taxon>Limnochordia</taxon>
        <taxon>Limnochordales</taxon>
        <taxon>Limnochordaceae</taxon>
        <taxon>Limnochorda</taxon>
    </lineage>
</organism>
<evidence type="ECO:0000256" key="1">
    <source>
        <dbReference type="SAM" id="MobiDB-lite"/>
    </source>
</evidence>